<evidence type="ECO:0000256" key="1">
    <source>
        <dbReference type="ARBA" id="ARBA00025733"/>
    </source>
</evidence>
<dbReference type="GO" id="GO:0051131">
    <property type="term" value="P:chaperone-mediated protein complex assembly"/>
    <property type="evidence" value="ECO:0007669"/>
    <property type="project" value="TreeGrafter"/>
</dbReference>
<evidence type="ECO:0000259" key="3">
    <source>
        <dbReference type="PROSITE" id="PS51203"/>
    </source>
</evidence>
<dbReference type="EMBL" id="MPUK01000003">
    <property type="protein sequence ID" value="ONH68049.1"/>
    <property type="molecule type" value="Genomic_DNA"/>
</dbReference>
<dbReference type="GO" id="GO:0051087">
    <property type="term" value="F:protein-folding chaperone binding"/>
    <property type="evidence" value="ECO:0007669"/>
    <property type="project" value="TreeGrafter"/>
</dbReference>
<proteinExistence type="inferred from homology"/>
<organism evidence="4">
    <name type="scientific">Cyberlindnera fabianii</name>
    <name type="common">Yeast</name>
    <name type="synonym">Hansenula fabianii</name>
    <dbReference type="NCBI Taxonomy" id="36022"/>
    <lineage>
        <taxon>Eukaryota</taxon>
        <taxon>Fungi</taxon>
        <taxon>Dikarya</taxon>
        <taxon>Ascomycota</taxon>
        <taxon>Saccharomycotina</taxon>
        <taxon>Saccharomycetes</taxon>
        <taxon>Phaffomycetales</taxon>
        <taxon>Phaffomycetaceae</taxon>
        <taxon>Cyberlindnera</taxon>
    </lineage>
</organism>
<dbReference type="AlphaFoldDB" id="A0A061AU39"/>
<comment type="similarity">
    <text evidence="1">Belongs to the p23/wos2 family.</text>
</comment>
<feature type="domain" description="CS" evidence="3">
    <location>
        <begin position="2"/>
        <end position="99"/>
    </location>
</feature>
<dbReference type="FunFam" id="2.60.40.790:FF:000013">
    <property type="entry name" value="Very-long-chain (3R)-3-hydroxyacyl-CoA dehydratase"/>
    <property type="match status" value="1"/>
</dbReference>
<feature type="region of interest" description="Disordered" evidence="2">
    <location>
        <begin position="201"/>
        <end position="236"/>
    </location>
</feature>
<dbReference type="PANTHER" id="PTHR22932">
    <property type="entry name" value="TELOMERASE-BINDING PROTEIN P23 HSP90 CO-CHAPERONE"/>
    <property type="match status" value="1"/>
</dbReference>
<evidence type="ECO:0000313" key="6">
    <source>
        <dbReference type="Proteomes" id="UP000189513"/>
    </source>
</evidence>
<reference evidence="4" key="1">
    <citation type="journal article" date="2014" name="Genome Announc.">
        <title>Genome sequence of the yeast Cyberlindnera fabianii (Hansenula fabianii).</title>
        <authorList>
            <person name="Freel K.C."/>
            <person name="Sarilar V."/>
            <person name="Neuveglise C."/>
            <person name="Devillers H."/>
            <person name="Friedrich A."/>
            <person name="Schacherer J."/>
        </authorList>
    </citation>
    <scope>NUCLEOTIDE SEQUENCE</scope>
    <source>
        <strain evidence="4">YJS4271</strain>
    </source>
</reference>
<dbReference type="OMA" id="WWTKLLR"/>
<dbReference type="GO" id="GO:0051879">
    <property type="term" value="F:Hsp90 protein binding"/>
    <property type="evidence" value="ECO:0007669"/>
    <property type="project" value="InterPro"/>
</dbReference>
<dbReference type="InterPro" id="IPR045250">
    <property type="entry name" value="p23-like"/>
</dbReference>
<dbReference type="CDD" id="cd06465">
    <property type="entry name" value="p23_hB-ind1_like"/>
    <property type="match status" value="1"/>
</dbReference>
<dbReference type="Proteomes" id="UP000189513">
    <property type="component" value="Unassembled WGS sequence"/>
</dbReference>
<gene>
    <name evidence="5" type="ORF">BON22_2126</name>
    <name evidence="4" type="ORF">CYFA0S_05e03400g</name>
</gene>
<dbReference type="GO" id="GO:0005634">
    <property type="term" value="C:nucleus"/>
    <property type="evidence" value="ECO:0007669"/>
    <property type="project" value="TreeGrafter"/>
</dbReference>
<evidence type="ECO:0000256" key="2">
    <source>
        <dbReference type="SAM" id="MobiDB-lite"/>
    </source>
</evidence>
<dbReference type="EMBL" id="LK052890">
    <property type="protein sequence ID" value="CDR40697.1"/>
    <property type="molecule type" value="Genomic_DNA"/>
</dbReference>
<dbReference type="Gene3D" id="2.60.40.790">
    <property type="match status" value="1"/>
</dbReference>
<reference evidence="5" key="3">
    <citation type="submission" date="2017-01" db="EMBL/GenBank/DDBJ databases">
        <authorList>
            <person name="Mah S.A."/>
            <person name="Swanson W.J."/>
            <person name="Moy G.W."/>
            <person name="Vacquier V.D."/>
        </authorList>
    </citation>
    <scope>NUCLEOTIDE SEQUENCE [LARGE SCALE GENOMIC DNA]</scope>
    <source>
        <strain evidence="5">65</strain>
    </source>
</reference>
<dbReference type="GO" id="GO:0005829">
    <property type="term" value="C:cytosol"/>
    <property type="evidence" value="ECO:0007669"/>
    <property type="project" value="TreeGrafter"/>
</dbReference>
<dbReference type="InterPro" id="IPR008978">
    <property type="entry name" value="HSP20-like_chaperone"/>
</dbReference>
<dbReference type="OrthoDB" id="1564555at2759"/>
<sequence length="236" mass="26086">MAISPEVLWAQRSNADDETKNIIFLTVKIPDSINTKIDLTSTSLKIDSDSEDSKDHYHLAIDFFKEIDTENSRQVRVGNAIKFVLRKKEKQEEYWPRITKEKVKYHYIKTDFDKWVDEDEQEEAKDEDDMLNGMGGMPGMDMASMMGGMGGMEGMPGMGGAGGMGGGDAPGMPPFDLEAMARENPQLNKLRDENGEFDFSKLTAGLGGEEAGLNSSVATEGDFSSSDDEDDTKNVE</sequence>
<keyword evidence="6" id="KW-1185">Reference proteome</keyword>
<dbReference type="PANTHER" id="PTHR22932:SF1">
    <property type="entry name" value="CO-CHAPERONE PROTEIN DAF-41"/>
    <property type="match status" value="1"/>
</dbReference>
<dbReference type="GO" id="GO:0006457">
    <property type="term" value="P:protein folding"/>
    <property type="evidence" value="ECO:0007669"/>
    <property type="project" value="TreeGrafter"/>
</dbReference>
<dbReference type="PROSITE" id="PS51203">
    <property type="entry name" value="CS"/>
    <property type="match status" value="1"/>
</dbReference>
<evidence type="ECO:0000313" key="5">
    <source>
        <dbReference type="EMBL" id="ONH68049.1"/>
    </source>
</evidence>
<evidence type="ECO:0000313" key="4">
    <source>
        <dbReference type="EMBL" id="CDR40697.1"/>
    </source>
</evidence>
<dbReference type="InterPro" id="IPR007052">
    <property type="entry name" value="CS_dom"/>
</dbReference>
<name>A0A061AU39_CYBFA</name>
<dbReference type="VEuPathDB" id="FungiDB:BON22_2126"/>
<dbReference type="STRING" id="36022.A0A061AU39"/>
<feature type="compositionally biased region" description="Acidic residues" evidence="2">
    <location>
        <begin position="225"/>
        <end position="236"/>
    </location>
</feature>
<protein>
    <submittedName>
        <fullName evidence="4">CYFA0S05e03400g1_1</fullName>
    </submittedName>
    <submittedName>
        <fullName evidence="5">Protein wos2</fullName>
    </submittedName>
</protein>
<accession>A0A061AU39</accession>
<dbReference type="SUPFAM" id="SSF49764">
    <property type="entry name" value="HSP20-like chaperones"/>
    <property type="match status" value="1"/>
</dbReference>
<reference evidence="6" key="2">
    <citation type="journal article" date="2017" name="Genome Announc.">
        <title>Genome sequences of Cyberlindnera fabianii 65, Pichia kudriavzevii 129, and Saccharomyces cerevisiae 131 isolated from fermented masau fruits in Zimbabwe.</title>
        <authorList>
            <person name="van Rijswijck I.M.H."/>
            <person name="Derks M.F.L."/>
            <person name="Abee T."/>
            <person name="de Ridder D."/>
            <person name="Smid E.J."/>
        </authorList>
    </citation>
    <scope>NUCLEOTIDE SEQUENCE [LARGE SCALE GENOMIC DNA]</scope>
    <source>
        <strain evidence="6">65</strain>
    </source>
</reference>